<reference evidence="2 3" key="1">
    <citation type="submission" date="2016-10" db="EMBL/GenBank/DDBJ databases">
        <authorList>
            <person name="de Groot N.N."/>
        </authorList>
    </citation>
    <scope>NUCLEOTIDE SEQUENCE [LARGE SCALE GENOMIC DNA]</scope>
    <source>
        <strain evidence="2 3">CGMCC 1.11030</strain>
    </source>
</reference>
<keyword evidence="3" id="KW-1185">Reference proteome</keyword>
<gene>
    <name evidence="2" type="ORF">SAMN05216258_101431</name>
</gene>
<dbReference type="CDD" id="cd05233">
    <property type="entry name" value="SDR_c"/>
    <property type="match status" value="1"/>
</dbReference>
<dbReference type="EMBL" id="FOQH01000001">
    <property type="protein sequence ID" value="SFH67188.1"/>
    <property type="molecule type" value="Genomic_DNA"/>
</dbReference>
<evidence type="ECO:0000313" key="3">
    <source>
        <dbReference type="Proteomes" id="UP000199377"/>
    </source>
</evidence>
<dbReference type="GO" id="GO:0016616">
    <property type="term" value="F:oxidoreductase activity, acting on the CH-OH group of donors, NAD or NADP as acceptor"/>
    <property type="evidence" value="ECO:0007669"/>
    <property type="project" value="TreeGrafter"/>
</dbReference>
<dbReference type="Pfam" id="PF13561">
    <property type="entry name" value="adh_short_C2"/>
    <property type="match status" value="1"/>
</dbReference>
<dbReference type="SUPFAM" id="SSF51735">
    <property type="entry name" value="NAD(P)-binding Rossmann-fold domains"/>
    <property type="match status" value="1"/>
</dbReference>
<dbReference type="PRINTS" id="PR00081">
    <property type="entry name" value="GDHRDH"/>
</dbReference>
<dbReference type="OrthoDB" id="9786360at2"/>
<dbReference type="Gene3D" id="3.40.50.720">
    <property type="entry name" value="NAD(P)-binding Rossmann-like Domain"/>
    <property type="match status" value="1"/>
</dbReference>
<dbReference type="RefSeq" id="WP_092857347.1">
    <property type="nucleotide sequence ID" value="NZ_FOQH01000001.1"/>
</dbReference>
<dbReference type="PANTHER" id="PTHR42760">
    <property type="entry name" value="SHORT-CHAIN DEHYDROGENASES/REDUCTASES FAMILY MEMBER"/>
    <property type="match status" value="1"/>
</dbReference>
<dbReference type="STRING" id="1114924.SAMN05216258_101431"/>
<proteinExistence type="inferred from homology"/>
<dbReference type="InterPro" id="IPR036291">
    <property type="entry name" value="NAD(P)-bd_dom_sf"/>
</dbReference>
<dbReference type="AlphaFoldDB" id="A0A1I3BXV5"/>
<dbReference type="InterPro" id="IPR002347">
    <property type="entry name" value="SDR_fam"/>
</dbReference>
<dbReference type="Proteomes" id="UP000199377">
    <property type="component" value="Unassembled WGS sequence"/>
</dbReference>
<dbReference type="PANTHER" id="PTHR42760:SF78">
    <property type="entry name" value="3-OXOACYL-[ACYL-CARRIER-PROTEIN] REDUCTASE [NADH]"/>
    <property type="match status" value="1"/>
</dbReference>
<protein>
    <submittedName>
        <fullName evidence="2">3-oxoacyl-[acyl-carrier protein] reductase</fullName>
    </submittedName>
</protein>
<evidence type="ECO:0000256" key="1">
    <source>
        <dbReference type="ARBA" id="ARBA00006484"/>
    </source>
</evidence>
<organism evidence="2 3">
    <name type="scientific">Albimonas pacifica</name>
    <dbReference type="NCBI Taxonomy" id="1114924"/>
    <lineage>
        <taxon>Bacteria</taxon>
        <taxon>Pseudomonadati</taxon>
        <taxon>Pseudomonadota</taxon>
        <taxon>Alphaproteobacteria</taxon>
        <taxon>Rhodobacterales</taxon>
        <taxon>Paracoccaceae</taxon>
        <taxon>Albimonas</taxon>
    </lineage>
</organism>
<evidence type="ECO:0000313" key="2">
    <source>
        <dbReference type="EMBL" id="SFH67188.1"/>
    </source>
</evidence>
<accession>A0A1I3BXV5</accession>
<sequence length="252" mass="25521">MSRPLPAALDLSGRPVLVTGAASGIGRATAACLAELGADLTLADLADLAPVREALAATGARVRVEQGDLRDAAFCARLVEAAPWFAFANVAGVFQGLPGQSPEEAFDFVMHVNVRAPVQLAAGIVAGMAARGEGYVALVGSAAGRNGGASQEASLAYAAYAASKGGVHTLARWLSRRAVGRGVMVNAVAPGVVRTPLFEAVSRSIRFDPAALPAGRAAEPEELGWPIALLCTRAASYTSGAVLDVNGGSFVG</sequence>
<name>A0A1I3BXV5_9RHOB</name>
<comment type="similarity">
    <text evidence="1">Belongs to the short-chain dehydrogenases/reductases (SDR) family.</text>
</comment>